<dbReference type="Proteomes" id="UP000054321">
    <property type="component" value="Unassembled WGS sequence"/>
</dbReference>
<reference evidence="1 2" key="1">
    <citation type="submission" date="2014-04" db="EMBL/GenBank/DDBJ databases">
        <authorList>
            <consortium name="DOE Joint Genome Institute"/>
            <person name="Kuo A."/>
            <person name="Martino E."/>
            <person name="Perotto S."/>
            <person name="Kohler A."/>
            <person name="Nagy L.G."/>
            <person name="Floudas D."/>
            <person name="Copeland A."/>
            <person name="Barry K.W."/>
            <person name="Cichocki N."/>
            <person name="Veneault-Fourrey C."/>
            <person name="LaButti K."/>
            <person name="Lindquist E.A."/>
            <person name="Lipzen A."/>
            <person name="Lundell T."/>
            <person name="Morin E."/>
            <person name="Murat C."/>
            <person name="Sun H."/>
            <person name="Tunlid A."/>
            <person name="Henrissat B."/>
            <person name="Grigoriev I.V."/>
            <person name="Hibbett D.S."/>
            <person name="Martin F."/>
            <person name="Nordberg H.P."/>
            <person name="Cantor M.N."/>
            <person name="Hua S.X."/>
        </authorList>
    </citation>
    <scope>NUCLEOTIDE SEQUENCE [LARGE SCALE GENOMIC DNA]</scope>
    <source>
        <strain evidence="1 2">Zn</strain>
    </source>
</reference>
<evidence type="ECO:0000313" key="1">
    <source>
        <dbReference type="EMBL" id="KIM98556.1"/>
    </source>
</evidence>
<name>A0A0C3H815_OIDMZ</name>
<dbReference type="HOGENOM" id="CLU_1138300_0_0_1"/>
<evidence type="ECO:0000313" key="2">
    <source>
        <dbReference type="Proteomes" id="UP000054321"/>
    </source>
</evidence>
<protein>
    <recommendedName>
        <fullName evidence="3">NACHT-NTPase and P-loop NTPases N-terminal domain-containing protein</fullName>
    </recommendedName>
</protein>
<sequence>MSGAEFIAAAGVISSTIAIVDGIKQVVNAVSEADGLPKAFREADIDTTTAAEKEELAKIIRYTFVSSDPKPARLRDIPEREKFERETPERKKGNLVKSTLHSIIEEKFGRYTDNKGRDTFRNAAKLRKDGENGSGYAYRLGSYNFDPHKVLAEAIRRGEANMVWTILYCLPQVRKEWSSKCYSNQATANLDSKYRRFPNKINMDYREESHSLLELAFRRIKLCKGMENAILILMRLIAHGADIN</sequence>
<keyword evidence="2" id="KW-1185">Reference proteome</keyword>
<dbReference type="AlphaFoldDB" id="A0A0C3H815"/>
<gene>
    <name evidence="1" type="ORF">OIDMADRAFT_56904</name>
</gene>
<reference evidence="2" key="2">
    <citation type="submission" date="2015-01" db="EMBL/GenBank/DDBJ databases">
        <title>Evolutionary Origins and Diversification of the Mycorrhizal Mutualists.</title>
        <authorList>
            <consortium name="DOE Joint Genome Institute"/>
            <consortium name="Mycorrhizal Genomics Consortium"/>
            <person name="Kohler A."/>
            <person name="Kuo A."/>
            <person name="Nagy L.G."/>
            <person name="Floudas D."/>
            <person name="Copeland A."/>
            <person name="Barry K.W."/>
            <person name="Cichocki N."/>
            <person name="Veneault-Fourrey C."/>
            <person name="LaButti K."/>
            <person name="Lindquist E.A."/>
            <person name="Lipzen A."/>
            <person name="Lundell T."/>
            <person name="Morin E."/>
            <person name="Murat C."/>
            <person name="Riley R."/>
            <person name="Ohm R."/>
            <person name="Sun H."/>
            <person name="Tunlid A."/>
            <person name="Henrissat B."/>
            <person name="Grigoriev I.V."/>
            <person name="Hibbett D.S."/>
            <person name="Martin F."/>
        </authorList>
    </citation>
    <scope>NUCLEOTIDE SEQUENCE [LARGE SCALE GENOMIC DNA]</scope>
    <source>
        <strain evidence="2">Zn</strain>
    </source>
</reference>
<accession>A0A0C3H815</accession>
<evidence type="ECO:0008006" key="3">
    <source>
        <dbReference type="Google" id="ProtNLM"/>
    </source>
</evidence>
<dbReference type="InParanoid" id="A0A0C3H815"/>
<organism evidence="1 2">
    <name type="scientific">Oidiodendron maius (strain Zn)</name>
    <dbReference type="NCBI Taxonomy" id="913774"/>
    <lineage>
        <taxon>Eukaryota</taxon>
        <taxon>Fungi</taxon>
        <taxon>Dikarya</taxon>
        <taxon>Ascomycota</taxon>
        <taxon>Pezizomycotina</taxon>
        <taxon>Leotiomycetes</taxon>
        <taxon>Leotiomycetes incertae sedis</taxon>
        <taxon>Myxotrichaceae</taxon>
        <taxon>Oidiodendron</taxon>
    </lineage>
</organism>
<proteinExistence type="predicted"/>
<dbReference type="EMBL" id="KN832880">
    <property type="protein sequence ID" value="KIM98556.1"/>
    <property type="molecule type" value="Genomic_DNA"/>
</dbReference>
<dbReference type="OrthoDB" id="674604at2759"/>